<feature type="transmembrane region" description="Helical" evidence="1">
    <location>
        <begin position="67"/>
        <end position="86"/>
    </location>
</feature>
<dbReference type="NCBIfam" id="TIGR02893">
    <property type="entry name" value="spore_yabQ"/>
    <property type="match status" value="1"/>
</dbReference>
<organism evidence="2 3">
    <name type="scientific">Scopulibacillus cellulosilyticus</name>
    <dbReference type="NCBI Taxonomy" id="2665665"/>
    <lineage>
        <taxon>Bacteria</taxon>
        <taxon>Bacillati</taxon>
        <taxon>Bacillota</taxon>
        <taxon>Bacilli</taxon>
        <taxon>Bacillales</taxon>
        <taxon>Sporolactobacillaceae</taxon>
        <taxon>Scopulibacillus</taxon>
    </lineage>
</organism>
<accession>A0ABW2Q3U9</accession>
<evidence type="ECO:0000256" key="1">
    <source>
        <dbReference type="SAM" id="Phobius"/>
    </source>
</evidence>
<dbReference type="Proteomes" id="UP001596505">
    <property type="component" value="Unassembled WGS sequence"/>
</dbReference>
<evidence type="ECO:0000313" key="3">
    <source>
        <dbReference type="Proteomes" id="UP001596505"/>
    </source>
</evidence>
<dbReference type="EMBL" id="JBHTCO010000038">
    <property type="protein sequence ID" value="MFC7394740.1"/>
    <property type="molecule type" value="Genomic_DNA"/>
</dbReference>
<proteinExistence type="predicted"/>
<protein>
    <submittedName>
        <fullName evidence="2">Spore cortex biosynthesis protein YabQ</fullName>
    </submittedName>
</protein>
<feature type="transmembrane region" description="Helical" evidence="1">
    <location>
        <begin position="98"/>
        <end position="122"/>
    </location>
</feature>
<reference evidence="3" key="1">
    <citation type="journal article" date="2019" name="Int. J. Syst. Evol. Microbiol.">
        <title>The Global Catalogue of Microorganisms (GCM) 10K type strain sequencing project: providing services to taxonomists for standard genome sequencing and annotation.</title>
        <authorList>
            <consortium name="The Broad Institute Genomics Platform"/>
            <consortium name="The Broad Institute Genome Sequencing Center for Infectious Disease"/>
            <person name="Wu L."/>
            <person name="Ma J."/>
        </authorList>
    </citation>
    <scope>NUCLEOTIDE SEQUENCE [LARGE SCALE GENOMIC DNA]</scope>
    <source>
        <strain evidence="3">CGMCC 1.16305</strain>
    </source>
</reference>
<feature type="transmembrane region" description="Helical" evidence="1">
    <location>
        <begin position="39"/>
        <end position="61"/>
    </location>
</feature>
<evidence type="ECO:0000313" key="2">
    <source>
        <dbReference type="EMBL" id="MFC7394740.1"/>
    </source>
</evidence>
<gene>
    <name evidence="2" type="primary">yabQ</name>
    <name evidence="2" type="ORF">ACFQRG_17595</name>
</gene>
<keyword evidence="1" id="KW-0812">Transmembrane</keyword>
<dbReference type="RefSeq" id="WP_380968517.1">
    <property type="nucleotide sequence ID" value="NZ_JBHTCO010000038.1"/>
</dbReference>
<feature type="transmembrane region" description="Helical" evidence="1">
    <location>
        <begin position="134"/>
        <end position="154"/>
    </location>
</feature>
<comment type="caution">
    <text evidence="2">The sequence shown here is derived from an EMBL/GenBank/DDBJ whole genome shotgun (WGS) entry which is preliminary data.</text>
</comment>
<sequence>MTLPEQFSTIIAMTAMGIWIGASLSTYHRFIRPRKRWHWIMIITDTLFWAFQGLLVFFVLLEVNEGLIRFYIFIALAIGYCAYKALFQRIYEKILEGLILIVVRTVSAIYTLIKIIIVQPVWILLKLLYRSCKILISVLLSAVLFIITVIIFPFKWLIKWLVPQSFIDRTVKFLYVILRFFDRFTKKFR</sequence>
<keyword evidence="3" id="KW-1185">Reference proteome</keyword>
<dbReference type="InterPro" id="IPR019074">
    <property type="entry name" value="YabQ"/>
</dbReference>
<keyword evidence="1" id="KW-1133">Transmembrane helix</keyword>
<keyword evidence="1" id="KW-0472">Membrane</keyword>
<name>A0ABW2Q3U9_9BACL</name>
<feature type="transmembrane region" description="Helical" evidence="1">
    <location>
        <begin position="6"/>
        <end position="27"/>
    </location>
</feature>
<dbReference type="Pfam" id="PF09578">
    <property type="entry name" value="Spore_YabQ"/>
    <property type="match status" value="1"/>
</dbReference>